<feature type="transmembrane region" description="Helical" evidence="1">
    <location>
        <begin position="53"/>
        <end position="73"/>
    </location>
</feature>
<organism evidence="2 3">
    <name type="scientific">Alteriqipengyuania halimionae</name>
    <dbReference type="NCBI Taxonomy" id="1926630"/>
    <lineage>
        <taxon>Bacteria</taxon>
        <taxon>Pseudomonadati</taxon>
        <taxon>Pseudomonadota</taxon>
        <taxon>Alphaproteobacteria</taxon>
        <taxon>Sphingomonadales</taxon>
        <taxon>Erythrobacteraceae</taxon>
        <taxon>Alteriqipengyuania</taxon>
    </lineage>
</organism>
<dbReference type="Proteomes" id="UP000429229">
    <property type="component" value="Unassembled WGS sequence"/>
</dbReference>
<feature type="transmembrane region" description="Helical" evidence="1">
    <location>
        <begin position="6"/>
        <end position="28"/>
    </location>
</feature>
<evidence type="ECO:0000256" key="1">
    <source>
        <dbReference type="SAM" id="Phobius"/>
    </source>
</evidence>
<name>A0A6I4U8D5_9SPHN</name>
<dbReference type="EMBL" id="WTYR01000001">
    <property type="protein sequence ID" value="MXP11065.1"/>
    <property type="molecule type" value="Genomic_DNA"/>
</dbReference>
<keyword evidence="3" id="KW-1185">Reference proteome</keyword>
<sequence>MNTFLIFLLVVFVGFVVFSLVRGVVAFLQTTKLDLESDGDHVARMQKRQNEMMFARIKWQALAVVVVAVLLMLNN</sequence>
<protein>
    <submittedName>
        <fullName evidence="2">Uncharacterized protein</fullName>
    </submittedName>
</protein>
<dbReference type="RefSeq" id="WP_160617632.1">
    <property type="nucleotide sequence ID" value="NZ_WTYR01000001.1"/>
</dbReference>
<proteinExistence type="predicted"/>
<dbReference type="OrthoDB" id="7392120at2"/>
<accession>A0A6I4U8D5</accession>
<comment type="caution">
    <text evidence="2">The sequence shown here is derived from an EMBL/GenBank/DDBJ whole genome shotgun (WGS) entry which is preliminary data.</text>
</comment>
<evidence type="ECO:0000313" key="3">
    <source>
        <dbReference type="Proteomes" id="UP000429229"/>
    </source>
</evidence>
<keyword evidence="1" id="KW-0812">Transmembrane</keyword>
<keyword evidence="1" id="KW-1133">Transmembrane helix</keyword>
<keyword evidence="1" id="KW-0472">Membrane</keyword>
<evidence type="ECO:0000313" key="2">
    <source>
        <dbReference type="EMBL" id="MXP11065.1"/>
    </source>
</evidence>
<dbReference type="AlphaFoldDB" id="A0A6I4U8D5"/>
<gene>
    <name evidence="2" type="ORF">GRI68_12830</name>
</gene>
<reference evidence="2 3" key="1">
    <citation type="submission" date="2019-12" db="EMBL/GenBank/DDBJ databases">
        <title>Genomic-based taxomic classification of the family Erythrobacteraceae.</title>
        <authorList>
            <person name="Xu L."/>
        </authorList>
    </citation>
    <scope>NUCLEOTIDE SEQUENCE [LARGE SCALE GENOMIC DNA]</scope>
    <source>
        <strain evidence="2 3">LMG 29519</strain>
    </source>
</reference>